<keyword evidence="1" id="KW-0472">Membrane</keyword>
<protein>
    <submittedName>
        <fullName evidence="2">Uncharacterized protein</fullName>
    </submittedName>
</protein>
<evidence type="ECO:0000313" key="2">
    <source>
        <dbReference type="EMBL" id="EEZ72261.1"/>
    </source>
</evidence>
<dbReference type="Proteomes" id="UP000003294">
    <property type="component" value="Unassembled WGS sequence"/>
</dbReference>
<accession>D0W1Y6</accession>
<dbReference type="EMBL" id="ACDY02000003">
    <property type="protein sequence ID" value="EEZ72261.1"/>
    <property type="molecule type" value="Genomic_DNA"/>
</dbReference>
<dbReference type="STRING" id="546262.NEICINOT_03663"/>
<dbReference type="AlphaFoldDB" id="D0W1Y6"/>
<gene>
    <name evidence="2" type="ORF">NEICINOT_03663</name>
</gene>
<feature type="transmembrane region" description="Helical" evidence="1">
    <location>
        <begin position="6"/>
        <end position="34"/>
    </location>
</feature>
<organism evidence="2 3">
    <name type="scientific">Neisseria cinerea ATCC 14685</name>
    <dbReference type="NCBI Taxonomy" id="546262"/>
    <lineage>
        <taxon>Bacteria</taxon>
        <taxon>Pseudomonadati</taxon>
        <taxon>Pseudomonadota</taxon>
        <taxon>Betaproteobacteria</taxon>
        <taxon>Neisseriales</taxon>
        <taxon>Neisseriaceae</taxon>
        <taxon>Neisseria</taxon>
    </lineage>
</organism>
<name>D0W1Y6_NEICI</name>
<comment type="caution">
    <text evidence="2">The sequence shown here is derived from an EMBL/GenBank/DDBJ whole genome shotgun (WGS) entry which is preliminary data.</text>
</comment>
<keyword evidence="1" id="KW-1133">Transmembrane helix</keyword>
<evidence type="ECO:0000313" key="3">
    <source>
        <dbReference type="Proteomes" id="UP000003294"/>
    </source>
</evidence>
<sequence length="55" mass="6351">MLEHTPYAWILGFMQATACCCGGIKVFLVIYRFWYFCPTGLKIQLLLLLHDIGKI</sequence>
<keyword evidence="1" id="KW-0812">Transmembrane</keyword>
<proteinExistence type="predicted"/>
<evidence type="ECO:0000256" key="1">
    <source>
        <dbReference type="SAM" id="Phobius"/>
    </source>
</evidence>
<reference evidence="2 3" key="1">
    <citation type="submission" date="2009-10" db="EMBL/GenBank/DDBJ databases">
        <authorList>
            <person name="Weinstock G."/>
            <person name="Sodergren E."/>
            <person name="Clifton S."/>
            <person name="Fulton L."/>
            <person name="Fulton B."/>
            <person name="Courtney L."/>
            <person name="Fronick C."/>
            <person name="Harrison M."/>
            <person name="Strong C."/>
            <person name="Farmer C."/>
            <person name="Delahaunty K."/>
            <person name="Markovic C."/>
            <person name="Hall O."/>
            <person name="Minx P."/>
            <person name="Tomlinson C."/>
            <person name="Mitreva M."/>
            <person name="Nelson J."/>
            <person name="Hou S."/>
            <person name="Wollam A."/>
            <person name="Pepin K.H."/>
            <person name="Johnson M."/>
            <person name="Bhonagiri V."/>
            <person name="Nash W.E."/>
            <person name="Warren W."/>
            <person name="Chinwalla A."/>
            <person name="Mardis E.R."/>
            <person name="Wilson R.K."/>
        </authorList>
    </citation>
    <scope>NUCLEOTIDE SEQUENCE [LARGE SCALE GENOMIC DNA]</scope>
    <source>
        <strain evidence="2 3">ATCC 14685</strain>
    </source>
</reference>